<feature type="region of interest" description="Disordered" evidence="1">
    <location>
        <begin position="24"/>
        <end position="128"/>
    </location>
</feature>
<feature type="compositionally biased region" description="Basic and acidic residues" evidence="1">
    <location>
        <begin position="78"/>
        <end position="102"/>
    </location>
</feature>
<sequence length="1293" mass="145804">MLKRPNPKETEEDLLLQQQEFLRRRSAGQASAQSTALQNRLKGLQKGDRGKSGQIRRSVMSPVVERNYPPSAYNAEADSNRKHNNIKQEELDAPCRDRRRTEGPLPMGNLQAKPDPNDTSEQQLPNNDRRTIFMDILRMKDELRLSPSCTTTKQSQNPAPKKECEDSVGPSRFLNDTSILETTKDLSINRVPRTSTMYYSFEKTRGGITNMNPDASRSFLEFKTPAIPTDSFFQNADKPTGEPWISCANIARPPARRKTTFAKHALPVEHASSLRRFSLNPKATEVEAIRQEVHKENAALLAKMSESEIANLRKQILGNAEPPLEILKLLTSRRKNLPACEEIRKLEEARKATEDVALPFNVDPSWLNMGVVEKEKLEWTSDLPTQSDVSKEPPTWRFDLEGNLLPVDADVPIQSGLHHHGDEPHRPGYNLKELLCLSRSALLNQRLLSVSTLAKIVQKAASALFKNTAYLPLFDELKSENAIVLIRLCFDDRAGAMLSACLRFFEALICRPSEEELLDFTLECCGGLTQPWLRPTRLAGSKESKSLSDDEIVKVDVVESLTRTQFLQRLDSVFHQSLIKLSSPAVGDPGGATVGATVLNILCRMARHSVDACNQIIACEQIFQNWLPGCLSDVEDSIIPRAKLIRLIRILSYADKAIAAQLVHQAGLLPAVLQLIAAEPSDFGNESSACNLICECYRYWRCVISYGLELEHVRNLHNMFVDQIRQACNIAGEQLDLSQPHFSFIRLRLLVATLESYLIASRHSCRAEAVSMANNCFRGLALSMYRIVSKCTENCLSGVHASYSVLLAAMFNYFATSAHLGIQSLFNPRDNCFVAAVKRFGKSVSAYVRDLTKWSFFLQPNESLKTSVDWISPPLGVHCLIDLEGKFSPFPLCASWVRLLHFSKLPCHQMLFSTMTNCKSMEAYLANMAKLRKFEEHSVFFARFETYFLHYVTLLGITENVDICKISLQFPRILSGGQEFLYCETVRSVISEKCLLWPNIRCSEQFPVEQWNSNLVASLDCLMSIVDFHKIVFSSLPEVRMVMIDNYNRQHREIVERSKAQLNACGFFSEDIPLLTTNVEAWSTNLHNGHWFLIPMHQHVLKIATPAENPPDDSEGLRLVICTLLLSFLAMMTGVLVRPAELYCYLCELFYTGYFKEPLVYQCLGIILRDCFGKQKKIGFRIPWQGETFASFYSSLVDRFNTHSYGDVLFAHYLLLPLVKGSDRDVIAALFSSEQPSDSFIANLECTPNEDLIGPIEVSKDKGEVEAFAKVLQSGIRKGSVLHQLALRRLGIQ</sequence>
<evidence type="ECO:0000313" key="5">
    <source>
        <dbReference type="Proteomes" id="UP000030764"/>
    </source>
</evidence>
<keyword evidence="5" id="KW-1185">Reference proteome</keyword>
<dbReference type="Proteomes" id="UP000030764">
    <property type="component" value="Unassembled WGS sequence"/>
</dbReference>
<dbReference type="PANTHER" id="PTHR21483">
    <property type="entry name" value="RNA POLYMERASE II-ASSOCIATED PROTEIN 1"/>
    <property type="match status" value="1"/>
</dbReference>
<accession>A0A085MDZ6</accession>
<evidence type="ECO:0000259" key="3">
    <source>
        <dbReference type="Pfam" id="PF25766"/>
    </source>
</evidence>
<feature type="compositionally biased region" description="Polar residues" evidence="1">
    <location>
        <begin position="117"/>
        <end position="126"/>
    </location>
</feature>
<reference evidence="4 5" key="1">
    <citation type="journal article" date="2014" name="Nat. Genet.">
        <title>Genome and transcriptome of the porcine whipworm Trichuris suis.</title>
        <authorList>
            <person name="Jex A.R."/>
            <person name="Nejsum P."/>
            <person name="Schwarz E.M."/>
            <person name="Hu L."/>
            <person name="Young N.D."/>
            <person name="Hall R.S."/>
            <person name="Korhonen P.K."/>
            <person name="Liao S."/>
            <person name="Thamsborg S."/>
            <person name="Xia J."/>
            <person name="Xu P."/>
            <person name="Wang S."/>
            <person name="Scheerlinck J.P."/>
            <person name="Hofmann A."/>
            <person name="Sternberg P.W."/>
            <person name="Wang J."/>
            <person name="Gasser R.B."/>
        </authorList>
    </citation>
    <scope>NUCLEOTIDE SEQUENCE [LARGE SCALE GENOMIC DNA]</scope>
    <source>
        <strain evidence="4">DCEP-RM93M</strain>
    </source>
</reference>
<feature type="compositionally biased region" description="Polar residues" evidence="1">
    <location>
        <begin position="28"/>
        <end position="38"/>
    </location>
</feature>
<dbReference type="InterPro" id="IPR039913">
    <property type="entry name" value="RPAP1/Rba50"/>
</dbReference>
<dbReference type="PANTHER" id="PTHR21483:SF18">
    <property type="entry name" value="RNA POLYMERASE II-ASSOCIATED PROTEIN 1"/>
    <property type="match status" value="1"/>
</dbReference>
<dbReference type="Pfam" id="PF08620">
    <property type="entry name" value="RPAP1_C"/>
    <property type="match status" value="1"/>
</dbReference>
<protein>
    <submittedName>
        <fullName evidence="4">Uncharacterized protein</fullName>
    </submittedName>
</protein>
<dbReference type="InterPro" id="IPR057989">
    <property type="entry name" value="TPR_RPAP1/MINIYO-like"/>
</dbReference>
<gene>
    <name evidence="4" type="ORF">M513_03782</name>
</gene>
<dbReference type="GO" id="GO:0006366">
    <property type="term" value="P:transcription by RNA polymerase II"/>
    <property type="evidence" value="ECO:0007669"/>
    <property type="project" value="InterPro"/>
</dbReference>
<feature type="compositionally biased region" description="Polar residues" evidence="1">
    <location>
        <begin position="148"/>
        <end position="158"/>
    </location>
</feature>
<evidence type="ECO:0000256" key="1">
    <source>
        <dbReference type="SAM" id="MobiDB-lite"/>
    </source>
</evidence>
<feature type="region of interest" description="Disordered" evidence="1">
    <location>
        <begin position="148"/>
        <end position="170"/>
    </location>
</feature>
<dbReference type="Pfam" id="PF25766">
    <property type="entry name" value="TPR_RPAP1"/>
    <property type="match status" value="1"/>
</dbReference>
<proteinExistence type="predicted"/>
<evidence type="ECO:0000313" key="4">
    <source>
        <dbReference type="EMBL" id="KFD55442.1"/>
    </source>
</evidence>
<name>A0A085MDZ6_9BILA</name>
<feature type="domain" description="RPAP1 C-terminal" evidence="2">
    <location>
        <begin position="396"/>
        <end position="460"/>
    </location>
</feature>
<dbReference type="EMBL" id="KL363200">
    <property type="protein sequence ID" value="KFD55442.1"/>
    <property type="molecule type" value="Genomic_DNA"/>
</dbReference>
<dbReference type="InterPro" id="IPR013929">
    <property type="entry name" value="RPAP1_C"/>
</dbReference>
<evidence type="ECO:0000259" key="2">
    <source>
        <dbReference type="Pfam" id="PF08620"/>
    </source>
</evidence>
<feature type="domain" description="RPAP1/MINIYO-like TPR repeats" evidence="3">
    <location>
        <begin position="1119"/>
        <end position="1236"/>
    </location>
</feature>
<organism evidence="4 5">
    <name type="scientific">Trichuris suis</name>
    <name type="common">pig whipworm</name>
    <dbReference type="NCBI Taxonomy" id="68888"/>
    <lineage>
        <taxon>Eukaryota</taxon>
        <taxon>Metazoa</taxon>
        <taxon>Ecdysozoa</taxon>
        <taxon>Nematoda</taxon>
        <taxon>Enoplea</taxon>
        <taxon>Dorylaimia</taxon>
        <taxon>Trichinellida</taxon>
        <taxon>Trichuridae</taxon>
        <taxon>Trichuris</taxon>
    </lineage>
</organism>